<proteinExistence type="predicted"/>
<organism evidence="3 4">
    <name type="scientific">Symmachiella dynata</name>
    <dbReference type="NCBI Taxonomy" id="2527995"/>
    <lineage>
        <taxon>Bacteria</taxon>
        <taxon>Pseudomonadati</taxon>
        <taxon>Planctomycetota</taxon>
        <taxon>Planctomycetia</taxon>
        <taxon>Planctomycetales</taxon>
        <taxon>Planctomycetaceae</taxon>
        <taxon>Symmachiella</taxon>
    </lineage>
</organism>
<dbReference type="PANTHER" id="PTHR43245">
    <property type="entry name" value="BIFUNCTIONAL POLYMYXIN RESISTANCE PROTEIN ARNA"/>
    <property type="match status" value="1"/>
</dbReference>
<dbReference type="InterPro" id="IPR001509">
    <property type="entry name" value="Epimerase_deHydtase"/>
</dbReference>
<dbReference type="EMBL" id="CP036276">
    <property type="protein sequence ID" value="QDU41939.1"/>
    <property type="molecule type" value="Genomic_DNA"/>
</dbReference>
<dbReference type="Pfam" id="PF01370">
    <property type="entry name" value="Epimerase"/>
    <property type="match status" value="1"/>
</dbReference>
<protein>
    <submittedName>
        <fullName evidence="3">UDP-glucose 4-epimerase</fullName>
        <ecNumber evidence="3">5.1.3.2</ecNumber>
    </submittedName>
</protein>
<dbReference type="InterPro" id="IPR050177">
    <property type="entry name" value="Lipid_A_modif_metabolic_enz"/>
</dbReference>
<dbReference type="Gene3D" id="3.40.50.720">
    <property type="entry name" value="NAD(P)-binding Rossmann-like Domain"/>
    <property type="match status" value="1"/>
</dbReference>
<dbReference type="SUPFAM" id="SSF51735">
    <property type="entry name" value="NAD(P)-binding Rossmann-fold domains"/>
    <property type="match status" value="1"/>
</dbReference>
<dbReference type="AlphaFoldDB" id="A0A517ZHL9"/>
<gene>
    <name evidence="3" type="primary">galE_1</name>
    <name evidence="3" type="ORF">Mal52_03940</name>
</gene>
<evidence type="ECO:0000313" key="3">
    <source>
        <dbReference type="EMBL" id="QDU41939.1"/>
    </source>
</evidence>
<reference evidence="3 4" key="1">
    <citation type="submission" date="2019-02" db="EMBL/GenBank/DDBJ databases">
        <title>Deep-cultivation of Planctomycetes and their phenomic and genomic characterization uncovers novel biology.</title>
        <authorList>
            <person name="Wiegand S."/>
            <person name="Jogler M."/>
            <person name="Boedeker C."/>
            <person name="Pinto D."/>
            <person name="Vollmers J."/>
            <person name="Rivas-Marin E."/>
            <person name="Kohn T."/>
            <person name="Peeters S.H."/>
            <person name="Heuer A."/>
            <person name="Rast P."/>
            <person name="Oberbeckmann S."/>
            <person name="Bunk B."/>
            <person name="Jeske O."/>
            <person name="Meyerdierks A."/>
            <person name="Storesund J.E."/>
            <person name="Kallscheuer N."/>
            <person name="Luecker S."/>
            <person name="Lage O.M."/>
            <person name="Pohl T."/>
            <person name="Merkel B.J."/>
            <person name="Hornburger P."/>
            <person name="Mueller R.-W."/>
            <person name="Bruemmer F."/>
            <person name="Labrenz M."/>
            <person name="Spormann A.M."/>
            <person name="Op den Camp H."/>
            <person name="Overmann J."/>
            <person name="Amann R."/>
            <person name="Jetten M.S.M."/>
            <person name="Mascher T."/>
            <person name="Medema M.H."/>
            <person name="Devos D.P."/>
            <person name="Kaster A.-K."/>
            <person name="Ovreas L."/>
            <person name="Rohde M."/>
            <person name="Galperin M.Y."/>
            <person name="Jogler C."/>
        </authorList>
    </citation>
    <scope>NUCLEOTIDE SEQUENCE [LARGE SCALE GENOMIC DNA]</scope>
    <source>
        <strain evidence="3 4">Mal52</strain>
    </source>
</reference>
<evidence type="ECO:0000313" key="4">
    <source>
        <dbReference type="Proteomes" id="UP000319383"/>
    </source>
</evidence>
<feature type="transmembrane region" description="Helical" evidence="1">
    <location>
        <begin position="61"/>
        <end position="82"/>
    </location>
</feature>
<feature type="transmembrane region" description="Helical" evidence="1">
    <location>
        <begin position="94"/>
        <end position="115"/>
    </location>
</feature>
<keyword evidence="4" id="KW-1185">Reference proteome</keyword>
<accession>A0A517ZHL9</accession>
<dbReference type="Proteomes" id="UP000319383">
    <property type="component" value="Chromosome"/>
</dbReference>
<keyword evidence="1" id="KW-0812">Transmembrane</keyword>
<evidence type="ECO:0000259" key="2">
    <source>
        <dbReference type="Pfam" id="PF01370"/>
    </source>
</evidence>
<dbReference type="CDD" id="cd08946">
    <property type="entry name" value="SDR_e"/>
    <property type="match status" value="1"/>
</dbReference>
<feature type="domain" description="NAD-dependent epimerase/dehydratase" evidence="2">
    <location>
        <begin position="172"/>
        <end position="406"/>
    </location>
</feature>
<name>A0A517ZHL9_9PLAN</name>
<feature type="transmembrane region" description="Helical" evidence="1">
    <location>
        <begin position="171"/>
        <end position="190"/>
    </location>
</feature>
<feature type="transmembrane region" description="Helical" evidence="1">
    <location>
        <begin position="21"/>
        <end position="41"/>
    </location>
</feature>
<keyword evidence="1" id="KW-1133">Transmembrane helix</keyword>
<dbReference type="GO" id="GO:0003978">
    <property type="term" value="F:UDP-glucose 4-epimerase activity"/>
    <property type="evidence" value="ECO:0007669"/>
    <property type="project" value="UniProtKB-EC"/>
</dbReference>
<evidence type="ECO:0000256" key="1">
    <source>
        <dbReference type="SAM" id="Phobius"/>
    </source>
</evidence>
<dbReference type="EC" id="5.1.3.2" evidence="3"/>
<dbReference type="InterPro" id="IPR036291">
    <property type="entry name" value="NAD(P)-bd_dom_sf"/>
</dbReference>
<dbReference type="PANTHER" id="PTHR43245:SF23">
    <property type="entry name" value="NAD(P)-BINDING DOMAIN-CONTAINING PROTEIN"/>
    <property type="match status" value="1"/>
</dbReference>
<keyword evidence="1" id="KW-0472">Membrane</keyword>
<sequence length="521" mass="57811">MFNMKKMKITKAQTVRLVADAALINVAFIAALALRFFLFVAMRHQTQVDYENEFWSLVTAYWQNAIPLTLVSLVVYSLSGFYTYSRVYQGRYKALVVAQAVAHSYLIYGVAVYFLADRLDMVEIPRIAFVMAWLMNTGLTLASRTWTSVWEKVVRPERDAKLRDVDSKVRSVLVIGGAGYIGSALLPKLLEKGYRVRVLDMFLFGQEPIAKIANHKNLELVKGDFRHVEKVVEAMRGMDAVVHLGAIVGDPACNLDERVTVAVNLSATQMIAQVAKASGIRRFIFASTCSVYGACDELLDERSEVEPISLYGHTKLAAENGLKNMADANFAPTLLRFATIYGLSGRTRFDLVINVLSAKAKVDGQITVHGGDQWRPFVHVDDAALGVFTALEAPLSVVGNQTFNVGSDEQNHTIGEIGQMVKDQVFTAELICEESNTDNRNYRVSFQKIRNLLGFTPAWTIESGISQVLEAVASGEVQDYRDDKYSNVKFLSGSGVIELVRADDDWSKLLNETSDTSQVPV</sequence>
<dbReference type="KEGG" id="sdyn:Mal52_03940"/>
<feature type="transmembrane region" description="Helical" evidence="1">
    <location>
        <begin position="127"/>
        <end position="150"/>
    </location>
</feature>
<keyword evidence="3" id="KW-0413">Isomerase</keyword>